<keyword evidence="1" id="KW-0175">Coiled coil</keyword>
<accession>A0ABQ4WJM7</accession>
<feature type="coiled-coil region" evidence="1">
    <location>
        <begin position="189"/>
        <end position="216"/>
    </location>
</feature>
<reference evidence="2" key="1">
    <citation type="journal article" date="2022" name="Int. J. Mol. Sci.">
        <title>Draft Genome of Tanacetum Coccineum: Genomic Comparison of Closely Related Tanacetum-Family Plants.</title>
        <authorList>
            <person name="Yamashiro T."/>
            <person name="Shiraishi A."/>
            <person name="Nakayama K."/>
            <person name="Satake H."/>
        </authorList>
    </citation>
    <scope>NUCLEOTIDE SEQUENCE</scope>
</reference>
<gene>
    <name evidence="2" type="ORF">Tco_0626409</name>
</gene>
<sequence length="226" mass="26432">MKEILRTCYGHGLTKGTIIQIFYHGLDDPTQGILDAEDKILEDKILLKLDFSGKSQINPKPKTIVSTSGSNIDPDHTILMEKFEALATKIDSEFLIIRKEIKEMRDGRRDNQASQIYMKDDTPMCDPMEANYVKRYHGGYHDQNPINLCSYPNQNLNHHYPYTRNRMPHPSRYFELPKTSTEEMMREWMARKTEANERMKNKVVELENQINQGLRNRQAIIKNLET</sequence>
<evidence type="ECO:0000313" key="2">
    <source>
        <dbReference type="EMBL" id="GJS53047.1"/>
    </source>
</evidence>
<name>A0ABQ4WJM7_9ASTR</name>
<organism evidence="2 3">
    <name type="scientific">Tanacetum coccineum</name>
    <dbReference type="NCBI Taxonomy" id="301880"/>
    <lineage>
        <taxon>Eukaryota</taxon>
        <taxon>Viridiplantae</taxon>
        <taxon>Streptophyta</taxon>
        <taxon>Embryophyta</taxon>
        <taxon>Tracheophyta</taxon>
        <taxon>Spermatophyta</taxon>
        <taxon>Magnoliopsida</taxon>
        <taxon>eudicotyledons</taxon>
        <taxon>Gunneridae</taxon>
        <taxon>Pentapetalae</taxon>
        <taxon>asterids</taxon>
        <taxon>campanulids</taxon>
        <taxon>Asterales</taxon>
        <taxon>Asteraceae</taxon>
        <taxon>Asteroideae</taxon>
        <taxon>Anthemideae</taxon>
        <taxon>Anthemidinae</taxon>
        <taxon>Tanacetum</taxon>
    </lineage>
</organism>
<proteinExistence type="predicted"/>
<evidence type="ECO:0000313" key="3">
    <source>
        <dbReference type="Proteomes" id="UP001151760"/>
    </source>
</evidence>
<evidence type="ECO:0000256" key="1">
    <source>
        <dbReference type="SAM" id="Coils"/>
    </source>
</evidence>
<dbReference type="EMBL" id="BQNB010008698">
    <property type="protein sequence ID" value="GJS53047.1"/>
    <property type="molecule type" value="Genomic_DNA"/>
</dbReference>
<protein>
    <submittedName>
        <fullName evidence="2">Uncharacterized protein</fullName>
    </submittedName>
</protein>
<keyword evidence="3" id="KW-1185">Reference proteome</keyword>
<reference evidence="2" key="2">
    <citation type="submission" date="2022-01" db="EMBL/GenBank/DDBJ databases">
        <authorList>
            <person name="Yamashiro T."/>
            <person name="Shiraishi A."/>
            <person name="Satake H."/>
            <person name="Nakayama K."/>
        </authorList>
    </citation>
    <scope>NUCLEOTIDE SEQUENCE</scope>
</reference>
<dbReference type="Proteomes" id="UP001151760">
    <property type="component" value="Unassembled WGS sequence"/>
</dbReference>
<comment type="caution">
    <text evidence="2">The sequence shown here is derived from an EMBL/GenBank/DDBJ whole genome shotgun (WGS) entry which is preliminary data.</text>
</comment>